<comment type="caution">
    <text evidence="8">The sequence shown here is derived from an EMBL/GenBank/DDBJ whole genome shotgun (WGS) entry which is preliminary data.</text>
</comment>
<evidence type="ECO:0000256" key="4">
    <source>
        <dbReference type="ARBA" id="ARBA00023125"/>
    </source>
</evidence>
<dbReference type="Pfam" id="PF00872">
    <property type="entry name" value="Transposase_mut"/>
    <property type="match status" value="1"/>
</dbReference>
<keyword evidence="5 6" id="KW-0233">DNA recombination</keyword>
<dbReference type="Proteomes" id="UP000297608">
    <property type="component" value="Unassembled WGS sequence"/>
</dbReference>
<feature type="transmembrane region" description="Helical" evidence="7">
    <location>
        <begin position="80"/>
        <end position="99"/>
    </location>
</feature>
<gene>
    <name evidence="8" type="ORF">E3O44_05280</name>
</gene>
<keyword evidence="6" id="KW-0814">Transposable element</keyword>
<keyword evidence="4 6" id="KW-0238">DNA-binding</keyword>
<reference evidence="8 9" key="1">
    <citation type="submission" date="2019-03" db="EMBL/GenBank/DDBJ databases">
        <title>Genomics of glacier-inhabiting Cryobacterium strains.</title>
        <authorList>
            <person name="Liu Q."/>
            <person name="Xin Y.-H."/>
        </authorList>
    </citation>
    <scope>NUCLEOTIDE SEQUENCE [LARGE SCALE GENOMIC DNA]</scope>
    <source>
        <strain evidence="8 9">MDB2-B</strain>
    </source>
</reference>
<proteinExistence type="inferred from homology"/>
<dbReference type="PANTHER" id="PTHR33217">
    <property type="entry name" value="TRANSPOSASE FOR INSERTION SEQUENCE ELEMENT IS1081"/>
    <property type="match status" value="1"/>
</dbReference>
<keyword evidence="7" id="KW-0812">Transmembrane</keyword>
<evidence type="ECO:0000313" key="8">
    <source>
        <dbReference type="EMBL" id="TFB88878.1"/>
    </source>
</evidence>
<protein>
    <recommendedName>
        <fullName evidence="6">Mutator family transposase</fullName>
    </recommendedName>
</protein>
<organism evidence="8 9">
    <name type="scientific">Cryobacterium algoricola</name>
    <dbReference type="NCBI Taxonomy" id="1259183"/>
    <lineage>
        <taxon>Bacteria</taxon>
        <taxon>Bacillati</taxon>
        <taxon>Actinomycetota</taxon>
        <taxon>Actinomycetes</taxon>
        <taxon>Micrococcales</taxon>
        <taxon>Microbacteriaceae</taxon>
        <taxon>Cryobacterium</taxon>
    </lineage>
</organism>
<evidence type="ECO:0000313" key="9">
    <source>
        <dbReference type="Proteomes" id="UP000297608"/>
    </source>
</evidence>
<evidence type="ECO:0000256" key="1">
    <source>
        <dbReference type="ARBA" id="ARBA00002190"/>
    </source>
</evidence>
<keyword evidence="7" id="KW-1133">Transmembrane helix</keyword>
<evidence type="ECO:0000256" key="7">
    <source>
        <dbReference type="SAM" id="Phobius"/>
    </source>
</evidence>
<sequence length="143" mass="16342">MIASIISTIFAQPDREHIEKQFREVTRMLARSHPKVAAMLVDAQPDLLAFAAFPRRHWRQICSTNPLEWVDKEIKRRTDVVGVFPISAALLLLAGSVLIEQHDEWEPGERRYFFEASMIELTTMNNPIDFIDEAVILPELAAA</sequence>
<dbReference type="EMBL" id="SOFG01000008">
    <property type="protein sequence ID" value="TFB88878.1"/>
    <property type="molecule type" value="Genomic_DNA"/>
</dbReference>
<evidence type="ECO:0000256" key="2">
    <source>
        <dbReference type="ARBA" id="ARBA00010961"/>
    </source>
</evidence>
<keyword evidence="9" id="KW-1185">Reference proteome</keyword>
<evidence type="ECO:0000256" key="5">
    <source>
        <dbReference type="ARBA" id="ARBA00023172"/>
    </source>
</evidence>
<evidence type="ECO:0000256" key="6">
    <source>
        <dbReference type="RuleBase" id="RU365089"/>
    </source>
</evidence>
<comment type="similarity">
    <text evidence="2 6">Belongs to the transposase mutator family.</text>
</comment>
<keyword evidence="7" id="KW-0472">Membrane</keyword>
<name>A0ABY2IHL0_9MICO</name>
<comment type="function">
    <text evidence="1 6">Required for the transposition of the insertion element.</text>
</comment>
<keyword evidence="3 6" id="KW-0815">Transposition</keyword>
<accession>A0ABY2IHL0</accession>
<dbReference type="InterPro" id="IPR001207">
    <property type="entry name" value="Transposase_mutator"/>
</dbReference>
<dbReference type="PANTHER" id="PTHR33217:SF7">
    <property type="entry name" value="TRANSPOSASE FOR INSERTION SEQUENCE ELEMENT IS1081"/>
    <property type="match status" value="1"/>
</dbReference>
<evidence type="ECO:0000256" key="3">
    <source>
        <dbReference type="ARBA" id="ARBA00022578"/>
    </source>
</evidence>